<accession>A0ABX0X7E5</accession>
<dbReference type="InterPro" id="IPR032808">
    <property type="entry name" value="DoxX"/>
</dbReference>
<evidence type="ECO:0000256" key="4">
    <source>
        <dbReference type="ARBA" id="ARBA00023136"/>
    </source>
</evidence>
<feature type="transmembrane region" description="Helical" evidence="5">
    <location>
        <begin position="97"/>
        <end position="114"/>
    </location>
</feature>
<gene>
    <name evidence="6" type="ORF">GGR27_000402</name>
</gene>
<organism evidence="6 7">
    <name type="scientific">Neolewinella antarctica</name>
    <dbReference type="NCBI Taxonomy" id="442734"/>
    <lineage>
        <taxon>Bacteria</taxon>
        <taxon>Pseudomonadati</taxon>
        <taxon>Bacteroidota</taxon>
        <taxon>Saprospiria</taxon>
        <taxon>Saprospirales</taxon>
        <taxon>Lewinellaceae</taxon>
        <taxon>Neolewinella</taxon>
    </lineage>
</organism>
<keyword evidence="3 5" id="KW-1133">Transmembrane helix</keyword>
<evidence type="ECO:0000256" key="2">
    <source>
        <dbReference type="ARBA" id="ARBA00022692"/>
    </source>
</evidence>
<dbReference type="Pfam" id="PF13564">
    <property type="entry name" value="DoxX_2"/>
    <property type="match status" value="1"/>
</dbReference>
<evidence type="ECO:0000256" key="3">
    <source>
        <dbReference type="ARBA" id="ARBA00022989"/>
    </source>
</evidence>
<protein>
    <submittedName>
        <fullName evidence="6">Membrane protein</fullName>
    </submittedName>
</protein>
<keyword evidence="4 5" id="KW-0472">Membrane</keyword>
<dbReference type="EMBL" id="JAATJH010000001">
    <property type="protein sequence ID" value="NJC24921.1"/>
    <property type="molecule type" value="Genomic_DNA"/>
</dbReference>
<comment type="caution">
    <text evidence="6">The sequence shown here is derived from an EMBL/GenBank/DDBJ whole genome shotgun (WGS) entry which is preliminary data.</text>
</comment>
<comment type="subcellular location">
    <subcellularLocation>
        <location evidence="1">Membrane</location>
        <topology evidence="1">Multi-pass membrane protein</topology>
    </subcellularLocation>
</comment>
<evidence type="ECO:0000313" key="6">
    <source>
        <dbReference type="EMBL" id="NJC24921.1"/>
    </source>
</evidence>
<keyword evidence="2 5" id="KW-0812">Transmembrane</keyword>
<evidence type="ECO:0000256" key="5">
    <source>
        <dbReference type="SAM" id="Phobius"/>
    </source>
</evidence>
<feature type="transmembrane region" description="Helical" evidence="5">
    <location>
        <begin position="65"/>
        <end position="85"/>
    </location>
</feature>
<dbReference type="Proteomes" id="UP000770785">
    <property type="component" value="Unassembled WGS sequence"/>
</dbReference>
<name>A0ABX0X7E5_9BACT</name>
<feature type="transmembrane region" description="Helical" evidence="5">
    <location>
        <begin position="6"/>
        <end position="26"/>
    </location>
</feature>
<evidence type="ECO:0000313" key="7">
    <source>
        <dbReference type="Proteomes" id="UP000770785"/>
    </source>
</evidence>
<keyword evidence="7" id="KW-1185">Reference proteome</keyword>
<proteinExistence type="predicted"/>
<reference evidence="6 7" key="1">
    <citation type="submission" date="2020-03" db="EMBL/GenBank/DDBJ databases">
        <title>Genomic Encyclopedia of Type Strains, Phase IV (KMG-IV): sequencing the most valuable type-strain genomes for metagenomic binning, comparative biology and taxonomic classification.</title>
        <authorList>
            <person name="Goeker M."/>
        </authorList>
    </citation>
    <scope>NUCLEOTIDE SEQUENCE [LARGE SCALE GENOMIC DNA]</scope>
    <source>
        <strain evidence="6 7">DSM 105096</strain>
    </source>
</reference>
<sequence>MDLPTVATYFSGVSFLAFGASCLVSSHMKAEFIRYGHAGERVMTGILQMLGGLGLLLGYHFSPLLATAAAAGLFVMMAYGVVVRMKIGDSQLQATPAFLYAALNLYLLVHFYGAL</sequence>
<dbReference type="RefSeq" id="WP_168035715.1">
    <property type="nucleotide sequence ID" value="NZ_JAATJH010000001.1"/>
</dbReference>
<feature type="transmembrane region" description="Helical" evidence="5">
    <location>
        <begin position="38"/>
        <end position="59"/>
    </location>
</feature>
<evidence type="ECO:0000256" key="1">
    <source>
        <dbReference type="ARBA" id="ARBA00004141"/>
    </source>
</evidence>